<proteinExistence type="inferred from homology"/>
<dbReference type="CDD" id="cd03379">
    <property type="entry name" value="beta_CA_cladeD"/>
    <property type="match status" value="1"/>
</dbReference>
<gene>
    <name evidence="7" type="ORF">NC799_12310</name>
</gene>
<evidence type="ECO:0000256" key="2">
    <source>
        <dbReference type="ARBA" id="ARBA00012925"/>
    </source>
</evidence>
<keyword evidence="4 6" id="KW-0862">Zinc</keyword>
<feature type="binding site" evidence="6">
    <location>
        <position position="98"/>
    </location>
    <ligand>
        <name>Zn(2+)</name>
        <dbReference type="ChEBI" id="CHEBI:29105"/>
    </ligand>
</feature>
<evidence type="ECO:0000256" key="1">
    <source>
        <dbReference type="ARBA" id="ARBA00006217"/>
    </source>
</evidence>
<dbReference type="EMBL" id="JAMQKC010000012">
    <property type="protein sequence ID" value="MDC3417681.1"/>
    <property type="molecule type" value="Genomic_DNA"/>
</dbReference>
<comment type="similarity">
    <text evidence="1">Belongs to the beta-class carbonic anhydrase family.</text>
</comment>
<dbReference type="GO" id="GO:0004089">
    <property type="term" value="F:carbonate dehydratase activity"/>
    <property type="evidence" value="ECO:0007669"/>
    <property type="project" value="UniProtKB-EC"/>
</dbReference>
<keyword evidence="3 6" id="KW-0479">Metal-binding</keyword>
<dbReference type="SMART" id="SM00947">
    <property type="entry name" value="Pro_CA"/>
    <property type="match status" value="1"/>
</dbReference>
<evidence type="ECO:0000256" key="4">
    <source>
        <dbReference type="ARBA" id="ARBA00022833"/>
    </source>
</evidence>
<dbReference type="RefSeq" id="WP_272446776.1">
    <property type="nucleotide sequence ID" value="NZ_JAMQKC010000012.1"/>
</dbReference>
<evidence type="ECO:0000256" key="5">
    <source>
        <dbReference type="ARBA" id="ARBA00048348"/>
    </source>
</evidence>
<dbReference type="GO" id="GO:0008270">
    <property type="term" value="F:zinc ion binding"/>
    <property type="evidence" value="ECO:0007669"/>
    <property type="project" value="InterPro"/>
</dbReference>
<dbReference type="SUPFAM" id="SSF53056">
    <property type="entry name" value="beta-carbonic anhydrase, cab"/>
    <property type="match status" value="1"/>
</dbReference>
<dbReference type="PANTHER" id="PTHR43175">
    <property type="entry name" value="CARBONIC ANHYDRASE"/>
    <property type="match status" value="1"/>
</dbReference>
<dbReference type="Proteomes" id="UP001145069">
    <property type="component" value="Unassembled WGS sequence"/>
</dbReference>
<accession>A0A9X3WFW0</accession>
<protein>
    <recommendedName>
        <fullName evidence="2">carbonic anhydrase</fullName>
        <ecNumber evidence="2">4.2.1.1</ecNumber>
    </recommendedName>
</protein>
<comment type="caution">
    <text evidence="7">The sequence shown here is derived from an EMBL/GenBank/DDBJ whole genome shotgun (WGS) entry which is preliminary data.</text>
</comment>
<dbReference type="PANTHER" id="PTHR43175:SF3">
    <property type="entry name" value="CARBON DISULFIDE HYDROLASE"/>
    <property type="match status" value="1"/>
</dbReference>
<comment type="cofactor">
    <cofactor evidence="6">
        <name>Zn(2+)</name>
        <dbReference type="ChEBI" id="CHEBI:29105"/>
    </cofactor>
    <text evidence="6">Binds 1 zinc ion per subunit.</text>
</comment>
<feature type="binding site" evidence="6">
    <location>
        <position position="39"/>
    </location>
    <ligand>
        <name>Zn(2+)</name>
        <dbReference type="ChEBI" id="CHEBI:29105"/>
    </ligand>
</feature>
<keyword evidence="8" id="KW-1185">Reference proteome</keyword>
<feature type="binding site" evidence="6">
    <location>
        <position position="37"/>
    </location>
    <ligand>
        <name>Zn(2+)</name>
        <dbReference type="ChEBI" id="CHEBI:29105"/>
    </ligand>
</feature>
<evidence type="ECO:0000313" key="8">
    <source>
        <dbReference type="Proteomes" id="UP001145069"/>
    </source>
</evidence>
<dbReference type="InterPro" id="IPR001765">
    <property type="entry name" value="Carbonic_anhydrase"/>
</dbReference>
<dbReference type="InterPro" id="IPR036874">
    <property type="entry name" value="Carbonic_anhydrase_sf"/>
</dbReference>
<dbReference type="EC" id="4.2.1.1" evidence="2"/>
<evidence type="ECO:0000313" key="7">
    <source>
        <dbReference type="EMBL" id="MDC3417681.1"/>
    </source>
</evidence>
<feature type="binding site" evidence="6">
    <location>
        <position position="95"/>
    </location>
    <ligand>
        <name>Zn(2+)</name>
        <dbReference type="ChEBI" id="CHEBI:29105"/>
    </ligand>
</feature>
<dbReference type="Gene3D" id="3.40.1050.10">
    <property type="entry name" value="Carbonic anhydrase"/>
    <property type="match status" value="1"/>
</dbReference>
<evidence type="ECO:0000256" key="3">
    <source>
        <dbReference type="ARBA" id="ARBA00022723"/>
    </source>
</evidence>
<comment type="catalytic activity">
    <reaction evidence="5">
        <text>hydrogencarbonate + H(+) = CO2 + H2O</text>
        <dbReference type="Rhea" id="RHEA:10748"/>
        <dbReference type="ChEBI" id="CHEBI:15377"/>
        <dbReference type="ChEBI" id="CHEBI:15378"/>
        <dbReference type="ChEBI" id="CHEBI:16526"/>
        <dbReference type="ChEBI" id="CHEBI:17544"/>
        <dbReference type="EC" id="4.2.1.1"/>
    </reaction>
</comment>
<organism evidence="7 8">
    <name type="scientific">Aquibacillus salsiterrae</name>
    <dbReference type="NCBI Taxonomy" id="2950439"/>
    <lineage>
        <taxon>Bacteria</taxon>
        <taxon>Bacillati</taxon>
        <taxon>Bacillota</taxon>
        <taxon>Bacilli</taxon>
        <taxon>Bacillales</taxon>
        <taxon>Bacillaceae</taxon>
        <taxon>Aquibacillus</taxon>
    </lineage>
</organism>
<evidence type="ECO:0000256" key="6">
    <source>
        <dbReference type="PIRSR" id="PIRSR601765-1"/>
    </source>
</evidence>
<sequence length="184" mass="20661">MLLDDVLAYNKKFVEDEQYKAYETDVIPNKRAVIFTCMDTRLVELLPKALNIKNGDVKMVKNAGAILRDPYDSVMKSLIVATYALEADEIFVIGHHKCGMTGFNREKLEGLLSKRDMPKETLNQLEANGINVEDWIKGFDKVEDSVKNSVEVIRNHPMLPPSIPVHGLVIDPETGGLDLVENGY</sequence>
<reference evidence="7" key="1">
    <citation type="submission" date="2022-06" db="EMBL/GenBank/DDBJ databases">
        <title>Aquibacillus sp. a new bacterium isolated from soil saline samples.</title>
        <authorList>
            <person name="Galisteo C."/>
            <person name="De La Haba R."/>
            <person name="Sanchez-Porro C."/>
            <person name="Ventosa A."/>
        </authorList>
    </citation>
    <scope>NUCLEOTIDE SEQUENCE</scope>
    <source>
        <strain evidence="7">3ASR75-54</strain>
    </source>
</reference>
<dbReference type="Pfam" id="PF00484">
    <property type="entry name" value="Pro_CA"/>
    <property type="match status" value="1"/>
</dbReference>
<dbReference type="AlphaFoldDB" id="A0A9X3WFW0"/>
<name>A0A9X3WFW0_9BACI</name>